<evidence type="ECO:0000259" key="3">
    <source>
        <dbReference type="PROSITE" id="PS50405"/>
    </source>
</evidence>
<dbReference type="Pfam" id="PF00043">
    <property type="entry name" value="GST_C"/>
    <property type="match status" value="1"/>
</dbReference>
<organism evidence="4 5">
    <name type="scientific">Pseudogemmobacter humi</name>
    <dbReference type="NCBI Taxonomy" id="2483812"/>
    <lineage>
        <taxon>Bacteria</taxon>
        <taxon>Pseudomonadati</taxon>
        <taxon>Pseudomonadota</taxon>
        <taxon>Alphaproteobacteria</taxon>
        <taxon>Rhodobacterales</taxon>
        <taxon>Paracoccaceae</taxon>
        <taxon>Pseudogemmobacter</taxon>
    </lineage>
</organism>
<keyword evidence="4" id="KW-0560">Oxidoreductase</keyword>
<dbReference type="Proteomes" id="UP000277498">
    <property type="component" value="Unassembled WGS sequence"/>
</dbReference>
<dbReference type="EC" id="1.8.4.-" evidence="4"/>
<dbReference type="InterPro" id="IPR004045">
    <property type="entry name" value="Glutathione_S-Trfase_N"/>
</dbReference>
<dbReference type="PROSITE" id="PS50405">
    <property type="entry name" value="GST_CTER"/>
    <property type="match status" value="1"/>
</dbReference>
<dbReference type="CDD" id="cd03056">
    <property type="entry name" value="GST_N_4"/>
    <property type="match status" value="1"/>
</dbReference>
<sequence length="215" mass="24416">MTAKLWCFGESGNSYRVALMLTLTGTRWQPVFVDFFNGEARSPAFLALNPMGEVPVLDLDGRILTQSGVMLLHLAQRTGRFGGEDASEADEILRWLFWDNHKFSGQIGTTRFLMNFLAPDKRPQEVIGFQQRRLRAAYQVLNDHLAARDWVVGEGPTIADFSLCSYLYYPEPFGFDRSEWPGIDRWLSRIAALPGWGHPYDLMPGRPSDRQTGRA</sequence>
<feature type="domain" description="GST C-terminal" evidence="3">
    <location>
        <begin position="85"/>
        <end position="208"/>
    </location>
</feature>
<dbReference type="InterPro" id="IPR036249">
    <property type="entry name" value="Thioredoxin-like_sf"/>
</dbReference>
<dbReference type="PROSITE" id="PS50404">
    <property type="entry name" value="GST_NTER"/>
    <property type="match status" value="1"/>
</dbReference>
<dbReference type="InterPro" id="IPR010987">
    <property type="entry name" value="Glutathione-S-Trfase_C-like"/>
</dbReference>
<dbReference type="EMBL" id="UXAW01000072">
    <property type="protein sequence ID" value="VDC30026.1"/>
    <property type="molecule type" value="Genomic_DNA"/>
</dbReference>
<feature type="domain" description="GST N-terminal" evidence="2">
    <location>
        <begin position="1"/>
        <end position="82"/>
    </location>
</feature>
<protein>
    <submittedName>
        <fullName evidence="4">Disulfide-bond oxidoreductase YfcG</fullName>
        <ecNumber evidence="4">1.8.4.-</ecNumber>
    </submittedName>
</protein>
<dbReference type="SFLD" id="SFLDG01150">
    <property type="entry name" value="Main.1:_Beta-like"/>
    <property type="match status" value="1"/>
</dbReference>
<accession>A0A3P5X579</accession>
<dbReference type="PANTHER" id="PTHR44051">
    <property type="entry name" value="GLUTATHIONE S-TRANSFERASE-RELATED"/>
    <property type="match status" value="1"/>
</dbReference>
<dbReference type="SUPFAM" id="SSF52833">
    <property type="entry name" value="Thioredoxin-like"/>
    <property type="match status" value="1"/>
</dbReference>
<evidence type="ECO:0000313" key="4">
    <source>
        <dbReference type="EMBL" id="VDC30026.1"/>
    </source>
</evidence>
<keyword evidence="5" id="KW-1185">Reference proteome</keyword>
<dbReference type="SFLD" id="SFLDG00358">
    <property type="entry name" value="Main_(cytGST)"/>
    <property type="match status" value="1"/>
</dbReference>
<dbReference type="AlphaFoldDB" id="A0A3P5X579"/>
<dbReference type="Gene3D" id="3.40.30.10">
    <property type="entry name" value="Glutaredoxin"/>
    <property type="match status" value="1"/>
</dbReference>
<dbReference type="OrthoDB" id="9810080at2"/>
<evidence type="ECO:0000313" key="5">
    <source>
        <dbReference type="Proteomes" id="UP000277498"/>
    </source>
</evidence>
<dbReference type="RefSeq" id="WP_124087142.1">
    <property type="nucleotide sequence ID" value="NZ_UXAW01000072.1"/>
</dbReference>
<proteinExistence type="inferred from homology"/>
<dbReference type="InterPro" id="IPR040079">
    <property type="entry name" value="Glutathione_S-Trfase"/>
</dbReference>
<dbReference type="InterPro" id="IPR004046">
    <property type="entry name" value="GST_C"/>
</dbReference>
<gene>
    <name evidence="4" type="primary">yfcG_2</name>
    <name evidence="4" type="ORF">XINFAN_02395</name>
</gene>
<dbReference type="Gene3D" id="1.20.1050.10">
    <property type="match status" value="1"/>
</dbReference>
<dbReference type="SUPFAM" id="SSF47616">
    <property type="entry name" value="GST C-terminal domain-like"/>
    <property type="match status" value="1"/>
</dbReference>
<dbReference type="SFLD" id="SFLDS00019">
    <property type="entry name" value="Glutathione_Transferase_(cytos"/>
    <property type="match status" value="1"/>
</dbReference>
<comment type="similarity">
    <text evidence="1">Belongs to the GST superfamily.</text>
</comment>
<evidence type="ECO:0000256" key="1">
    <source>
        <dbReference type="RuleBase" id="RU003494"/>
    </source>
</evidence>
<dbReference type="Pfam" id="PF02798">
    <property type="entry name" value="GST_N"/>
    <property type="match status" value="1"/>
</dbReference>
<reference evidence="4 5" key="1">
    <citation type="submission" date="2018-11" db="EMBL/GenBank/DDBJ databases">
        <authorList>
            <person name="Criscuolo A."/>
        </authorList>
    </citation>
    <scope>NUCLEOTIDE SEQUENCE [LARGE SCALE GENOMIC DNA]</scope>
    <source>
        <strain evidence="4">ACIP111625</strain>
    </source>
</reference>
<dbReference type="GO" id="GO:0016491">
    <property type="term" value="F:oxidoreductase activity"/>
    <property type="evidence" value="ECO:0007669"/>
    <property type="project" value="UniProtKB-KW"/>
</dbReference>
<name>A0A3P5X579_9RHOB</name>
<dbReference type="InterPro" id="IPR036282">
    <property type="entry name" value="Glutathione-S-Trfase_C_sf"/>
</dbReference>
<evidence type="ECO:0000259" key="2">
    <source>
        <dbReference type="PROSITE" id="PS50404"/>
    </source>
</evidence>
<dbReference type="PANTHER" id="PTHR44051:SF2">
    <property type="entry name" value="HYPOTHETICAL GLUTATHIONE S-TRANSFERASE LIKE PROTEIN"/>
    <property type="match status" value="1"/>
</dbReference>